<proteinExistence type="predicted"/>
<feature type="compositionally biased region" description="Pro residues" evidence="1">
    <location>
        <begin position="285"/>
        <end position="295"/>
    </location>
</feature>
<organism evidence="2 3">
    <name type="scientific">Ceraceosorus bombacis</name>
    <dbReference type="NCBI Taxonomy" id="401625"/>
    <lineage>
        <taxon>Eukaryota</taxon>
        <taxon>Fungi</taxon>
        <taxon>Dikarya</taxon>
        <taxon>Basidiomycota</taxon>
        <taxon>Ustilaginomycotina</taxon>
        <taxon>Exobasidiomycetes</taxon>
        <taxon>Ceraceosorales</taxon>
        <taxon>Ceraceosoraceae</taxon>
        <taxon>Ceraceosorus</taxon>
    </lineage>
</organism>
<keyword evidence="3" id="KW-1185">Reference proteome</keyword>
<feature type="compositionally biased region" description="Gly residues" evidence="1">
    <location>
        <begin position="273"/>
        <end position="284"/>
    </location>
</feature>
<feature type="compositionally biased region" description="Polar residues" evidence="1">
    <location>
        <begin position="8"/>
        <end position="31"/>
    </location>
</feature>
<accession>A0A0P1BCT0</accession>
<feature type="region of interest" description="Disordered" evidence="1">
    <location>
        <begin position="354"/>
        <end position="376"/>
    </location>
</feature>
<evidence type="ECO:0000313" key="3">
    <source>
        <dbReference type="Proteomes" id="UP000054845"/>
    </source>
</evidence>
<evidence type="ECO:0000313" key="2">
    <source>
        <dbReference type="EMBL" id="CEH13187.1"/>
    </source>
</evidence>
<name>A0A0P1BCT0_9BASI</name>
<dbReference type="Proteomes" id="UP000054845">
    <property type="component" value="Unassembled WGS sequence"/>
</dbReference>
<feature type="region of interest" description="Disordered" evidence="1">
    <location>
        <begin position="122"/>
        <end position="146"/>
    </location>
</feature>
<feature type="region of interest" description="Disordered" evidence="1">
    <location>
        <begin position="262"/>
        <end position="336"/>
    </location>
</feature>
<evidence type="ECO:0000256" key="1">
    <source>
        <dbReference type="SAM" id="MobiDB-lite"/>
    </source>
</evidence>
<reference evidence="2 3" key="1">
    <citation type="submission" date="2014-09" db="EMBL/GenBank/DDBJ databases">
        <authorList>
            <person name="Magalhaes I.L.F."/>
            <person name="Oliveira U."/>
            <person name="Santos F.R."/>
            <person name="Vidigal T.H.D.A."/>
            <person name="Brescovit A.D."/>
            <person name="Santos A.J."/>
        </authorList>
    </citation>
    <scope>NUCLEOTIDE SEQUENCE [LARGE SCALE GENOMIC DNA]</scope>
</reference>
<feature type="region of interest" description="Disordered" evidence="1">
    <location>
        <begin position="514"/>
        <end position="593"/>
    </location>
</feature>
<sequence length="593" mass="60524">MLDDRSRCQATSSGRSQPHSAPSHISANPQPKLTADLHANKGARGTSLSQRRTKPQTSRPVEAQSSSSRRPQVVGATAGAAAAAGVPQSASKVFFNGVKAAANYAVPILATNAHRIPELVSGQQGQQQHKGGKGHGGGKANHGNGNNPWALIPQQALTQLAYSTARQATTGGKPGSALPPSPYFEGSQFQLGEYHFDPSLEAFAPLALDYTAQWSSPPDYSLHPPFALNVIEPSAEDMSRDMYGAGGYPGYGAAAPSGMARGQTAGAGYDQGYPGGQHGHGGAGGPPPPPPPGSQPPGQSAPDPRSRSRTAPPPSDWPGAASQDPGAFPPHGAYAGQNPASAYPGYGAPPSQWPGAAGGAGAWPSTAGANPWASAGQSGWPPPYGGAGAAQMPYGAAAGPSAYYQSAYGARAPPPSVPPHAAAAYGYMSGYGALPPQTATGPYGAYAQPQAFGATGYANAYGMQQQFPPGAGGYPGFPGAGMGMMPYGSPYGGYPGGPVPPHVQAYLQRGYAEGWDDTGKKSRHKHRSGQARSDTRSRSGSVSSDDSSAKSKKTSGGGGKRIQDAMLGAVTGAMLEKGMEKWKESRDKKKEDR</sequence>
<feature type="compositionally biased region" description="Basic and acidic residues" evidence="1">
    <location>
        <begin position="577"/>
        <end position="593"/>
    </location>
</feature>
<dbReference type="EMBL" id="CCYA01000206">
    <property type="protein sequence ID" value="CEH13187.1"/>
    <property type="molecule type" value="Genomic_DNA"/>
</dbReference>
<dbReference type="STRING" id="401625.A0A0P1BCT0"/>
<dbReference type="OrthoDB" id="10686730at2759"/>
<protein>
    <submittedName>
        <fullName evidence="2">Uncharacterized protein</fullName>
    </submittedName>
</protein>
<feature type="region of interest" description="Disordered" evidence="1">
    <location>
        <begin position="1"/>
        <end position="74"/>
    </location>
</feature>
<dbReference type="AlphaFoldDB" id="A0A0P1BCT0"/>
<feature type="compositionally biased region" description="Polar residues" evidence="1">
    <location>
        <begin position="46"/>
        <end position="70"/>
    </location>
</feature>